<dbReference type="InterPro" id="IPR043128">
    <property type="entry name" value="Rev_trsase/Diguanyl_cyclase"/>
</dbReference>
<dbReference type="Gene3D" id="3.30.70.270">
    <property type="match status" value="1"/>
</dbReference>
<dbReference type="AlphaFoldDB" id="A0A225WBX4"/>
<keyword evidence="3" id="KW-1185">Reference proteome</keyword>
<dbReference type="GO" id="GO:0003964">
    <property type="term" value="F:RNA-directed DNA polymerase activity"/>
    <property type="evidence" value="ECO:0007669"/>
    <property type="project" value="UniProtKB-KW"/>
</dbReference>
<evidence type="ECO:0000256" key="1">
    <source>
        <dbReference type="SAM" id="MobiDB-lite"/>
    </source>
</evidence>
<dbReference type="EMBL" id="NBNE01001325">
    <property type="protein sequence ID" value="OWZ14497.1"/>
    <property type="molecule type" value="Genomic_DNA"/>
</dbReference>
<gene>
    <name evidence="2" type="ORF">PHMEG_00012015</name>
</gene>
<organism evidence="2 3">
    <name type="scientific">Phytophthora megakarya</name>
    <dbReference type="NCBI Taxonomy" id="4795"/>
    <lineage>
        <taxon>Eukaryota</taxon>
        <taxon>Sar</taxon>
        <taxon>Stramenopiles</taxon>
        <taxon>Oomycota</taxon>
        <taxon>Peronosporomycetes</taxon>
        <taxon>Peronosporales</taxon>
        <taxon>Peronosporaceae</taxon>
        <taxon>Phytophthora</taxon>
    </lineage>
</organism>
<name>A0A225WBX4_9STRA</name>
<keyword evidence="2" id="KW-0808">Transferase</keyword>
<feature type="compositionally biased region" description="Basic and acidic residues" evidence="1">
    <location>
        <begin position="1"/>
        <end position="25"/>
    </location>
</feature>
<accession>A0A225WBX4</accession>
<evidence type="ECO:0000313" key="3">
    <source>
        <dbReference type="Proteomes" id="UP000198211"/>
    </source>
</evidence>
<feature type="region of interest" description="Disordered" evidence="1">
    <location>
        <begin position="1"/>
        <end position="31"/>
    </location>
</feature>
<comment type="caution">
    <text evidence="2">The sequence shown here is derived from an EMBL/GenBank/DDBJ whole genome shotgun (WGS) entry which is preliminary data.</text>
</comment>
<keyword evidence="2" id="KW-0695">RNA-directed DNA polymerase</keyword>
<dbReference type="InterPro" id="IPR043502">
    <property type="entry name" value="DNA/RNA_pol_sf"/>
</dbReference>
<keyword evidence="2" id="KW-0548">Nucleotidyltransferase</keyword>
<reference evidence="3" key="1">
    <citation type="submission" date="2017-03" db="EMBL/GenBank/DDBJ databases">
        <title>Phytopthora megakarya and P. palmivora, two closely related causual agents of cacao black pod achieved similar genome size and gene model numbers by different mechanisms.</title>
        <authorList>
            <person name="Ali S."/>
            <person name="Shao J."/>
            <person name="Larry D.J."/>
            <person name="Kronmiller B."/>
            <person name="Shen D."/>
            <person name="Strem M.D."/>
            <person name="Melnick R.L."/>
            <person name="Guiltinan M.J."/>
            <person name="Tyler B.M."/>
            <person name="Meinhardt L.W."/>
            <person name="Bailey B.A."/>
        </authorList>
    </citation>
    <scope>NUCLEOTIDE SEQUENCE [LARGE SCALE GENOMIC DNA]</scope>
    <source>
        <strain evidence="3">zdho120</strain>
    </source>
</reference>
<evidence type="ECO:0000313" key="2">
    <source>
        <dbReference type="EMBL" id="OWZ14497.1"/>
    </source>
</evidence>
<dbReference type="Proteomes" id="UP000198211">
    <property type="component" value="Unassembled WGS sequence"/>
</dbReference>
<proteinExistence type="predicted"/>
<dbReference type="OrthoDB" id="3271192at2759"/>
<dbReference type="SUPFAM" id="SSF56672">
    <property type="entry name" value="DNA/RNA polymerases"/>
    <property type="match status" value="1"/>
</dbReference>
<protein>
    <submittedName>
        <fullName evidence="2">Reverse transcriptase</fullName>
    </submittedName>
</protein>
<sequence length="132" mass="14904">MRIKPDQDRLNPADVFKEGEPEPKPKPSVPGRRLYVDDILVTGDTWNSMCNHVDKLVDGRDQWNLSISVAKSYWGRHKVAYLGPEVSSACLEAKPMELDAIVNRLFPPGHLIRQISIIQRLDKMLDVLATGN</sequence>